<dbReference type="EMBL" id="SZYD01000016">
    <property type="protein sequence ID" value="KAD3336859.1"/>
    <property type="molecule type" value="Genomic_DNA"/>
</dbReference>
<dbReference type="Pfam" id="PF04535">
    <property type="entry name" value="CASP_dom"/>
    <property type="match status" value="1"/>
</dbReference>
<name>A0A5N6M898_9ASTR</name>
<evidence type="ECO:0000256" key="3">
    <source>
        <dbReference type="ARBA" id="ARBA00011489"/>
    </source>
</evidence>
<evidence type="ECO:0000256" key="4">
    <source>
        <dbReference type="ARBA" id="ARBA00022475"/>
    </source>
</evidence>
<keyword evidence="5 8" id="KW-0812">Transmembrane</keyword>
<reference evidence="10 11" key="1">
    <citation type="submission" date="2019-05" db="EMBL/GenBank/DDBJ databases">
        <title>Mikania micrantha, genome provides insights into the molecular mechanism of rapid growth.</title>
        <authorList>
            <person name="Liu B."/>
        </authorList>
    </citation>
    <scope>NUCLEOTIDE SEQUENCE [LARGE SCALE GENOMIC DNA]</scope>
    <source>
        <strain evidence="10">NLD-2019</strain>
        <tissue evidence="10">Leaf</tissue>
    </source>
</reference>
<accession>A0A5N6M898</accession>
<feature type="domain" description="Casparian strip membrane protein" evidence="9">
    <location>
        <begin position="18"/>
        <end position="182"/>
    </location>
</feature>
<feature type="transmembrane region" description="Helical" evidence="8">
    <location>
        <begin position="25"/>
        <end position="44"/>
    </location>
</feature>
<evidence type="ECO:0000313" key="11">
    <source>
        <dbReference type="Proteomes" id="UP000326396"/>
    </source>
</evidence>
<organism evidence="10 11">
    <name type="scientific">Mikania micrantha</name>
    <name type="common">bitter vine</name>
    <dbReference type="NCBI Taxonomy" id="192012"/>
    <lineage>
        <taxon>Eukaryota</taxon>
        <taxon>Viridiplantae</taxon>
        <taxon>Streptophyta</taxon>
        <taxon>Embryophyta</taxon>
        <taxon>Tracheophyta</taxon>
        <taxon>Spermatophyta</taxon>
        <taxon>Magnoliopsida</taxon>
        <taxon>eudicotyledons</taxon>
        <taxon>Gunneridae</taxon>
        <taxon>Pentapetalae</taxon>
        <taxon>asterids</taxon>
        <taxon>campanulids</taxon>
        <taxon>Asterales</taxon>
        <taxon>Asteraceae</taxon>
        <taxon>Asteroideae</taxon>
        <taxon>Heliantheae alliance</taxon>
        <taxon>Eupatorieae</taxon>
        <taxon>Mikania</taxon>
    </lineage>
</organism>
<feature type="transmembrane region" description="Helical" evidence="8">
    <location>
        <begin position="175"/>
        <end position="193"/>
    </location>
</feature>
<feature type="transmembrane region" description="Helical" evidence="8">
    <location>
        <begin position="76"/>
        <end position="98"/>
    </location>
</feature>
<dbReference type="InterPro" id="IPR006702">
    <property type="entry name" value="CASP_dom"/>
</dbReference>
<evidence type="ECO:0000256" key="2">
    <source>
        <dbReference type="ARBA" id="ARBA00007651"/>
    </source>
</evidence>
<evidence type="ECO:0000313" key="10">
    <source>
        <dbReference type="EMBL" id="KAD3336859.1"/>
    </source>
</evidence>
<dbReference type="OrthoDB" id="610574at2759"/>
<dbReference type="InterPro" id="IPR044173">
    <property type="entry name" value="CASPL"/>
</dbReference>
<evidence type="ECO:0000256" key="8">
    <source>
        <dbReference type="RuleBase" id="RU361233"/>
    </source>
</evidence>
<gene>
    <name evidence="10" type="ORF">E3N88_32378</name>
</gene>
<comment type="subunit">
    <text evidence="3 8">Homodimer and heterodimers.</text>
</comment>
<dbReference type="PANTHER" id="PTHR36488:SF8">
    <property type="entry name" value="CASP-LIKE PROTEIN 1U1"/>
    <property type="match status" value="1"/>
</dbReference>
<dbReference type="Proteomes" id="UP000326396">
    <property type="component" value="Linkage Group LG6"/>
</dbReference>
<keyword evidence="7 8" id="KW-0472">Membrane</keyword>
<comment type="similarity">
    <text evidence="2 8">Belongs to the Casparian strip membrane proteins (CASP) family.</text>
</comment>
<keyword evidence="11" id="KW-1185">Reference proteome</keyword>
<dbReference type="GO" id="GO:0005886">
    <property type="term" value="C:plasma membrane"/>
    <property type="evidence" value="ECO:0007669"/>
    <property type="project" value="UniProtKB-SubCell"/>
</dbReference>
<keyword evidence="6 8" id="KW-1133">Transmembrane helix</keyword>
<dbReference type="AlphaFoldDB" id="A0A5N6M898"/>
<dbReference type="NCBIfam" id="TIGR01569">
    <property type="entry name" value="A_tha_TIGR01569"/>
    <property type="match status" value="1"/>
</dbReference>
<comment type="subcellular location">
    <subcellularLocation>
        <location evidence="1 8">Cell membrane</location>
        <topology evidence="1 8">Multi-pass membrane protein</topology>
    </subcellularLocation>
</comment>
<evidence type="ECO:0000259" key="9">
    <source>
        <dbReference type="Pfam" id="PF04535"/>
    </source>
</evidence>
<dbReference type="InterPro" id="IPR006459">
    <property type="entry name" value="CASP/CASPL"/>
</dbReference>
<comment type="caution">
    <text evidence="10">The sequence shown here is derived from an EMBL/GenBank/DDBJ whole genome shotgun (WGS) entry which is preliminary data.</text>
</comment>
<evidence type="ECO:0000256" key="5">
    <source>
        <dbReference type="ARBA" id="ARBA00022692"/>
    </source>
</evidence>
<evidence type="ECO:0000256" key="7">
    <source>
        <dbReference type="ARBA" id="ARBA00023136"/>
    </source>
</evidence>
<protein>
    <recommendedName>
        <fullName evidence="8">CASP-like protein</fullName>
    </recommendedName>
</protein>
<evidence type="ECO:0000256" key="1">
    <source>
        <dbReference type="ARBA" id="ARBA00004651"/>
    </source>
</evidence>
<evidence type="ECO:0000256" key="6">
    <source>
        <dbReference type="ARBA" id="ARBA00022989"/>
    </source>
</evidence>
<feature type="transmembrane region" description="Helical" evidence="8">
    <location>
        <begin position="125"/>
        <end position="144"/>
    </location>
</feature>
<keyword evidence="4 8" id="KW-1003">Cell membrane</keyword>
<proteinExistence type="inferred from homology"/>
<dbReference type="PANTHER" id="PTHR36488">
    <property type="entry name" value="CASP-LIKE PROTEIN 1U1"/>
    <property type="match status" value="1"/>
</dbReference>
<sequence length="208" mass="22920">MTNMLQEKVADDSSIKKREMKRMVILLRIFALLATTAATVVMALNKETRTFVVATIGNTPVKINIAAKFQNTPANIMFVIANGVATLHSLLMLSLCFVSHKCDFKGLRFLIVAALDMASARTLPLIDVMIALVSGAATAVAFMGELARNGNSHARWNKVCDTFERFCDRASGAMLVSYIGILFFMLVNLLNFYEHGRLINLSKSLNLI</sequence>